<comment type="similarity">
    <text evidence="1 4">Belongs to the DapA family.</text>
</comment>
<evidence type="ECO:0000256" key="6">
    <source>
        <dbReference type="PIRSR" id="PIRSR001365-2"/>
    </source>
</evidence>
<accession>A0A7X0EX97</accession>
<dbReference type="EC" id="4.3.3.7" evidence="8"/>
<name>A0A7X0EX97_9ACTN</name>
<dbReference type="SMART" id="SM01130">
    <property type="entry name" value="DHDPS"/>
    <property type="match status" value="1"/>
</dbReference>
<reference evidence="8 9" key="1">
    <citation type="submission" date="2020-08" db="EMBL/GenBank/DDBJ databases">
        <title>Sequencing the genomes of 1000 actinobacteria strains.</title>
        <authorList>
            <person name="Klenk H.-P."/>
        </authorList>
    </citation>
    <scope>NUCLEOTIDE SEQUENCE [LARGE SCALE GENOMIC DNA]</scope>
    <source>
        <strain evidence="8 9">DSM 45913</strain>
    </source>
</reference>
<evidence type="ECO:0000256" key="4">
    <source>
        <dbReference type="PIRNR" id="PIRNR001365"/>
    </source>
</evidence>
<dbReference type="InterPro" id="IPR013785">
    <property type="entry name" value="Aldolase_TIM"/>
</dbReference>
<dbReference type="PROSITE" id="PS00666">
    <property type="entry name" value="DHDPS_2"/>
    <property type="match status" value="1"/>
</dbReference>
<gene>
    <name evidence="8" type="ORF">FHU36_001648</name>
</gene>
<dbReference type="PIRSF" id="PIRSF001365">
    <property type="entry name" value="DHDPS"/>
    <property type="match status" value="1"/>
</dbReference>
<protein>
    <submittedName>
        <fullName evidence="8">4-hydroxy-tetrahydrodipicolinate synthase</fullName>
        <ecNumber evidence="8">4.3.3.7</ecNumber>
    </submittedName>
</protein>
<evidence type="ECO:0000256" key="1">
    <source>
        <dbReference type="ARBA" id="ARBA00007592"/>
    </source>
</evidence>
<dbReference type="CDD" id="cd00408">
    <property type="entry name" value="DHDPS-like"/>
    <property type="match status" value="1"/>
</dbReference>
<feature type="active site" description="Schiff-base intermediate with substrate" evidence="5">
    <location>
        <position position="181"/>
    </location>
</feature>
<keyword evidence="2 4" id="KW-0456">Lyase</keyword>
<dbReference type="InterPro" id="IPR002220">
    <property type="entry name" value="DapA-like"/>
</dbReference>
<evidence type="ECO:0000256" key="5">
    <source>
        <dbReference type="PIRSR" id="PIRSR001365-1"/>
    </source>
</evidence>
<comment type="caution">
    <text evidence="8">The sequence shown here is derived from an EMBL/GenBank/DDBJ whole genome shotgun (WGS) entry which is preliminary data.</text>
</comment>
<evidence type="ECO:0000256" key="7">
    <source>
        <dbReference type="SAM" id="MobiDB-lite"/>
    </source>
</evidence>
<evidence type="ECO:0000256" key="3">
    <source>
        <dbReference type="ARBA" id="ARBA00023270"/>
    </source>
</evidence>
<dbReference type="Proteomes" id="UP000583800">
    <property type="component" value="Unassembled WGS sequence"/>
</dbReference>
<dbReference type="InterPro" id="IPR020625">
    <property type="entry name" value="Schiff_base-form_aldolases_AS"/>
</dbReference>
<evidence type="ECO:0000313" key="9">
    <source>
        <dbReference type="Proteomes" id="UP000583800"/>
    </source>
</evidence>
<dbReference type="GO" id="GO:0008840">
    <property type="term" value="F:4-hydroxy-tetrahydrodipicolinate synthase activity"/>
    <property type="evidence" value="ECO:0007669"/>
    <property type="project" value="UniProtKB-EC"/>
</dbReference>
<dbReference type="GO" id="GO:0044281">
    <property type="term" value="P:small molecule metabolic process"/>
    <property type="evidence" value="ECO:0007669"/>
    <property type="project" value="UniProtKB-ARBA"/>
</dbReference>
<evidence type="ECO:0000256" key="2">
    <source>
        <dbReference type="ARBA" id="ARBA00023239"/>
    </source>
</evidence>
<dbReference type="SUPFAM" id="SSF51569">
    <property type="entry name" value="Aldolase"/>
    <property type="match status" value="1"/>
</dbReference>
<dbReference type="Gene3D" id="3.20.20.70">
    <property type="entry name" value="Aldolase class I"/>
    <property type="match status" value="1"/>
</dbReference>
<organism evidence="8 9">
    <name type="scientific">Nonomuraea muscovyensis</name>
    <dbReference type="NCBI Taxonomy" id="1124761"/>
    <lineage>
        <taxon>Bacteria</taxon>
        <taxon>Bacillati</taxon>
        <taxon>Actinomycetota</taxon>
        <taxon>Actinomycetes</taxon>
        <taxon>Streptosporangiales</taxon>
        <taxon>Streptosporangiaceae</taxon>
        <taxon>Nonomuraea</taxon>
    </lineage>
</organism>
<proteinExistence type="inferred from homology"/>
<feature type="region of interest" description="Disordered" evidence="7">
    <location>
        <begin position="1"/>
        <end position="20"/>
    </location>
</feature>
<dbReference type="PANTHER" id="PTHR12128:SF66">
    <property type="entry name" value="4-HYDROXY-2-OXOGLUTARATE ALDOLASE, MITOCHONDRIAL"/>
    <property type="match status" value="1"/>
</dbReference>
<dbReference type="Pfam" id="PF00701">
    <property type="entry name" value="DHDPS"/>
    <property type="match status" value="1"/>
</dbReference>
<dbReference type="PRINTS" id="PR00146">
    <property type="entry name" value="DHPICSNTHASE"/>
</dbReference>
<sequence length="320" mass="33058">MTMPDPAGSAPSTPEAGAPRALRGVIPPVCTPMTPDHEVDAGSLTRLVDHLLAGGVDALFVLGSSSEVAYLPDAHRRVVLDTVVGHVAGQVPVLAGVIDMTTPRVLDHARSAVEAGVSGLVATAPFYTRTHPEEIRTHFRLIAARTGLPLYAYDLPVSVHTKLPAGLLLDLAAEGVLAGVKDSSGDDGGLREVILGRTPGFSVLTGSEVTVDSALWMGADGVVPGLGNVDPHGYVRLAACAGRGEWEAARQEQERLVRLFEIVRVGGARMGGSSSGLGAFKAALYLRGVIAHPVTAPPQIPLTDDEIGSVGKHLAAAGLL</sequence>
<keyword evidence="3" id="KW-0704">Schiff base</keyword>
<feature type="active site" description="Proton donor/acceptor" evidence="5">
    <location>
        <position position="153"/>
    </location>
</feature>
<dbReference type="EMBL" id="JACHJB010000001">
    <property type="protein sequence ID" value="MBB6345139.1"/>
    <property type="molecule type" value="Genomic_DNA"/>
</dbReference>
<evidence type="ECO:0000313" key="8">
    <source>
        <dbReference type="EMBL" id="MBB6345139.1"/>
    </source>
</evidence>
<keyword evidence="9" id="KW-1185">Reference proteome</keyword>
<dbReference type="PANTHER" id="PTHR12128">
    <property type="entry name" value="DIHYDRODIPICOLINATE SYNTHASE"/>
    <property type="match status" value="1"/>
</dbReference>
<dbReference type="AlphaFoldDB" id="A0A7X0EX97"/>
<feature type="binding site" evidence="6">
    <location>
        <position position="223"/>
    </location>
    <ligand>
        <name>pyruvate</name>
        <dbReference type="ChEBI" id="CHEBI:15361"/>
    </ligand>
</feature>